<proteinExistence type="predicted"/>
<evidence type="ECO:0000256" key="1">
    <source>
        <dbReference type="SAM" id="MobiDB-lite"/>
    </source>
</evidence>
<dbReference type="AlphaFoldDB" id="A0AAD4BM89"/>
<name>A0AAD4BM89_BOLED</name>
<protein>
    <submittedName>
        <fullName evidence="2">Uncharacterized protein</fullName>
    </submittedName>
</protein>
<feature type="region of interest" description="Disordered" evidence="1">
    <location>
        <begin position="361"/>
        <end position="380"/>
    </location>
</feature>
<dbReference type="Proteomes" id="UP001194468">
    <property type="component" value="Unassembled WGS sequence"/>
</dbReference>
<evidence type="ECO:0000313" key="3">
    <source>
        <dbReference type="Proteomes" id="UP001194468"/>
    </source>
</evidence>
<sequence>MVPDEPKLSEQYVQDSFHSYLKSSLTHAKVERLLEPEVLASAEGDLMITGPALCLYFAALRCTTVPPSVPLPRSSKSVPPRELTEANCPPAFLGFLRVWVSTVPNIQGLAPEYQHDLARVICGLQPITQPLNHAISGIAADLRAVAIEISQRRSFQDRYASDLQAALDAGSSGATLKVKTSFVPPPAYDGPSGSDAKYGPKYGAKLGSPPVSPASVFPPRSPSPMLFPHDSPALERIRQILYAALGDVLEGNTTLGRLLKCDPSRAYFASVSLAILEVGTRAVQPDGSIDGGAGMQITVEECPEALRPLMVELADIGKQVKKMRREDTDAAIEAAQRGEEPDVPRLDQLTRMLQEGVGCDRGPSAHHHNGDGGHVRRTSVQGRTVAFSNRINSLALKIYKIKTFRERQSEVFEILSAVCGS</sequence>
<accession>A0AAD4BM89</accession>
<reference evidence="2" key="2">
    <citation type="journal article" date="2020" name="Nat. Commun.">
        <title>Large-scale genome sequencing of mycorrhizal fungi provides insights into the early evolution of symbiotic traits.</title>
        <authorList>
            <person name="Miyauchi S."/>
            <person name="Kiss E."/>
            <person name="Kuo A."/>
            <person name="Drula E."/>
            <person name="Kohler A."/>
            <person name="Sanchez-Garcia M."/>
            <person name="Morin E."/>
            <person name="Andreopoulos B."/>
            <person name="Barry K.W."/>
            <person name="Bonito G."/>
            <person name="Buee M."/>
            <person name="Carver A."/>
            <person name="Chen C."/>
            <person name="Cichocki N."/>
            <person name="Clum A."/>
            <person name="Culley D."/>
            <person name="Crous P.W."/>
            <person name="Fauchery L."/>
            <person name="Girlanda M."/>
            <person name="Hayes R.D."/>
            <person name="Keri Z."/>
            <person name="LaButti K."/>
            <person name="Lipzen A."/>
            <person name="Lombard V."/>
            <person name="Magnuson J."/>
            <person name="Maillard F."/>
            <person name="Murat C."/>
            <person name="Nolan M."/>
            <person name="Ohm R.A."/>
            <person name="Pangilinan J."/>
            <person name="Pereira M.F."/>
            <person name="Perotto S."/>
            <person name="Peter M."/>
            <person name="Pfister S."/>
            <person name="Riley R."/>
            <person name="Sitrit Y."/>
            <person name="Stielow J.B."/>
            <person name="Szollosi G."/>
            <person name="Zifcakova L."/>
            <person name="Stursova M."/>
            <person name="Spatafora J.W."/>
            <person name="Tedersoo L."/>
            <person name="Vaario L.M."/>
            <person name="Yamada A."/>
            <person name="Yan M."/>
            <person name="Wang P."/>
            <person name="Xu J."/>
            <person name="Bruns T."/>
            <person name="Baldrian P."/>
            <person name="Vilgalys R."/>
            <person name="Dunand C."/>
            <person name="Henrissat B."/>
            <person name="Grigoriev I.V."/>
            <person name="Hibbett D."/>
            <person name="Nagy L.G."/>
            <person name="Martin F.M."/>
        </authorList>
    </citation>
    <scope>NUCLEOTIDE SEQUENCE</scope>
    <source>
        <strain evidence="2">BED1</strain>
    </source>
</reference>
<keyword evidence="3" id="KW-1185">Reference proteome</keyword>
<organism evidence="2 3">
    <name type="scientific">Boletus edulis BED1</name>
    <dbReference type="NCBI Taxonomy" id="1328754"/>
    <lineage>
        <taxon>Eukaryota</taxon>
        <taxon>Fungi</taxon>
        <taxon>Dikarya</taxon>
        <taxon>Basidiomycota</taxon>
        <taxon>Agaricomycotina</taxon>
        <taxon>Agaricomycetes</taxon>
        <taxon>Agaricomycetidae</taxon>
        <taxon>Boletales</taxon>
        <taxon>Boletineae</taxon>
        <taxon>Boletaceae</taxon>
        <taxon>Boletoideae</taxon>
        <taxon>Boletus</taxon>
    </lineage>
</organism>
<reference evidence="2" key="1">
    <citation type="submission" date="2019-10" db="EMBL/GenBank/DDBJ databases">
        <authorList>
            <consortium name="DOE Joint Genome Institute"/>
            <person name="Kuo A."/>
            <person name="Miyauchi S."/>
            <person name="Kiss E."/>
            <person name="Drula E."/>
            <person name="Kohler A."/>
            <person name="Sanchez-Garcia M."/>
            <person name="Andreopoulos B."/>
            <person name="Barry K.W."/>
            <person name="Bonito G."/>
            <person name="Buee M."/>
            <person name="Carver A."/>
            <person name="Chen C."/>
            <person name="Cichocki N."/>
            <person name="Clum A."/>
            <person name="Culley D."/>
            <person name="Crous P.W."/>
            <person name="Fauchery L."/>
            <person name="Girlanda M."/>
            <person name="Hayes R."/>
            <person name="Keri Z."/>
            <person name="LaButti K."/>
            <person name="Lipzen A."/>
            <person name="Lombard V."/>
            <person name="Magnuson J."/>
            <person name="Maillard F."/>
            <person name="Morin E."/>
            <person name="Murat C."/>
            <person name="Nolan M."/>
            <person name="Ohm R."/>
            <person name="Pangilinan J."/>
            <person name="Pereira M."/>
            <person name="Perotto S."/>
            <person name="Peter M."/>
            <person name="Riley R."/>
            <person name="Sitrit Y."/>
            <person name="Stielow B."/>
            <person name="Szollosi G."/>
            <person name="Zifcakova L."/>
            <person name="Stursova M."/>
            <person name="Spatafora J.W."/>
            <person name="Tedersoo L."/>
            <person name="Vaario L.-M."/>
            <person name="Yamada A."/>
            <person name="Yan M."/>
            <person name="Wang P."/>
            <person name="Xu J."/>
            <person name="Bruns T."/>
            <person name="Baldrian P."/>
            <person name="Vilgalys R."/>
            <person name="Henrissat B."/>
            <person name="Grigoriev I.V."/>
            <person name="Hibbett D."/>
            <person name="Nagy L.G."/>
            <person name="Martin F.M."/>
        </authorList>
    </citation>
    <scope>NUCLEOTIDE SEQUENCE</scope>
    <source>
        <strain evidence="2">BED1</strain>
    </source>
</reference>
<evidence type="ECO:0000313" key="2">
    <source>
        <dbReference type="EMBL" id="KAF8434116.1"/>
    </source>
</evidence>
<dbReference type="EMBL" id="WHUW01000030">
    <property type="protein sequence ID" value="KAF8434116.1"/>
    <property type="molecule type" value="Genomic_DNA"/>
</dbReference>
<comment type="caution">
    <text evidence="2">The sequence shown here is derived from an EMBL/GenBank/DDBJ whole genome shotgun (WGS) entry which is preliminary data.</text>
</comment>
<gene>
    <name evidence="2" type="ORF">L210DRAFT_3554085</name>
</gene>